<reference evidence="2 3" key="1">
    <citation type="submission" date="2020-06" db="EMBL/GenBank/DDBJ databases">
        <authorList>
            <person name="Criscuolo A."/>
        </authorList>
    </citation>
    <scope>NUCLEOTIDE SEQUENCE [LARGE SCALE GENOMIC DNA]</scope>
    <source>
        <strain evidence="2">PXU-55</strain>
    </source>
</reference>
<protein>
    <submittedName>
        <fullName evidence="2">Uncharacterized protein</fullName>
    </submittedName>
</protein>
<keyword evidence="1" id="KW-0812">Transmembrane</keyword>
<name>A0A9N8P3X8_9FLAO</name>
<dbReference type="Proteomes" id="UP000533639">
    <property type="component" value="Unassembled WGS sequence"/>
</dbReference>
<dbReference type="AlphaFoldDB" id="A0A9N8P3X8"/>
<keyword evidence="1" id="KW-1133">Transmembrane helix</keyword>
<sequence>MKTTFKVLEIINIAALMFLLLGGYGIAFTGALQVLAAILFVILFPRNKLIYIYFGLVILFFLIWNGEFTWLFLLPISLIFFLTFIIYNQKKKL</sequence>
<dbReference type="RefSeq" id="WP_180861102.1">
    <property type="nucleotide sequence ID" value="NZ_CAIJDE010000062.1"/>
</dbReference>
<comment type="caution">
    <text evidence="2">The sequence shown here is derived from an EMBL/GenBank/DDBJ whole genome shotgun (WGS) entry which is preliminary data.</text>
</comment>
<evidence type="ECO:0000256" key="1">
    <source>
        <dbReference type="SAM" id="Phobius"/>
    </source>
</evidence>
<feature type="transmembrane region" description="Helical" evidence="1">
    <location>
        <begin position="49"/>
        <end position="64"/>
    </location>
</feature>
<organism evidence="2 3">
    <name type="scientific">Flavobacterium panici</name>
    <dbReference type="NCBI Taxonomy" id="2654843"/>
    <lineage>
        <taxon>Bacteria</taxon>
        <taxon>Pseudomonadati</taxon>
        <taxon>Bacteroidota</taxon>
        <taxon>Flavobacteriia</taxon>
        <taxon>Flavobacteriales</taxon>
        <taxon>Flavobacteriaceae</taxon>
        <taxon>Flavobacterium</taxon>
    </lineage>
</organism>
<evidence type="ECO:0000313" key="2">
    <source>
        <dbReference type="EMBL" id="CAC9976504.1"/>
    </source>
</evidence>
<keyword evidence="3" id="KW-1185">Reference proteome</keyword>
<proteinExistence type="predicted"/>
<dbReference type="EMBL" id="CAIJDE010000062">
    <property type="protein sequence ID" value="CAC9976504.1"/>
    <property type="molecule type" value="Genomic_DNA"/>
</dbReference>
<accession>A0A9N8P3X8</accession>
<feature type="transmembrane region" description="Helical" evidence="1">
    <location>
        <begin position="12"/>
        <end position="42"/>
    </location>
</feature>
<keyword evidence="1" id="KW-0472">Membrane</keyword>
<gene>
    <name evidence="2" type="ORF">FLAPXU55_04230</name>
</gene>
<feature type="transmembrane region" description="Helical" evidence="1">
    <location>
        <begin position="70"/>
        <end position="87"/>
    </location>
</feature>
<evidence type="ECO:0000313" key="3">
    <source>
        <dbReference type="Proteomes" id="UP000533639"/>
    </source>
</evidence>